<dbReference type="EMBL" id="MNCJ02000321">
    <property type="protein sequence ID" value="KAF5801077.1"/>
    <property type="molecule type" value="Genomic_DNA"/>
</dbReference>
<feature type="region of interest" description="Disordered" evidence="1">
    <location>
        <begin position="1"/>
        <end position="51"/>
    </location>
</feature>
<name>A0A9K3IQF8_HELAN</name>
<evidence type="ECO:0000256" key="1">
    <source>
        <dbReference type="SAM" id="MobiDB-lite"/>
    </source>
</evidence>
<dbReference type="AlphaFoldDB" id="A0A9K3IQF8"/>
<keyword evidence="3" id="KW-1185">Reference proteome</keyword>
<proteinExistence type="predicted"/>
<reference evidence="2" key="2">
    <citation type="submission" date="2020-06" db="EMBL/GenBank/DDBJ databases">
        <title>Helianthus annuus Genome sequencing and assembly Release 2.</title>
        <authorList>
            <person name="Gouzy J."/>
            <person name="Langlade N."/>
            <person name="Munos S."/>
        </authorList>
    </citation>
    <scope>NUCLEOTIDE SEQUENCE</scope>
    <source>
        <tissue evidence="2">Leaves</tissue>
    </source>
</reference>
<evidence type="ECO:0000313" key="3">
    <source>
        <dbReference type="Proteomes" id="UP000215914"/>
    </source>
</evidence>
<dbReference type="Gramene" id="mRNA:HanXRQr2_Chr06g0243951">
    <property type="protein sequence ID" value="mRNA:HanXRQr2_Chr06g0243951"/>
    <property type="gene ID" value="HanXRQr2_Chr06g0243951"/>
</dbReference>
<dbReference type="Proteomes" id="UP000215914">
    <property type="component" value="Unassembled WGS sequence"/>
</dbReference>
<protein>
    <submittedName>
        <fullName evidence="2">Uncharacterized protein</fullName>
    </submittedName>
</protein>
<evidence type="ECO:0000313" key="2">
    <source>
        <dbReference type="EMBL" id="KAF5801077.1"/>
    </source>
</evidence>
<feature type="compositionally biased region" description="Pro residues" evidence="1">
    <location>
        <begin position="1"/>
        <end position="11"/>
    </location>
</feature>
<sequence>MAKPPKSPKPVPLRRSYGRRGRSPSSTSPLANPPRRPPRKPPREPLPPRLS</sequence>
<organism evidence="2 3">
    <name type="scientific">Helianthus annuus</name>
    <name type="common">Common sunflower</name>
    <dbReference type="NCBI Taxonomy" id="4232"/>
    <lineage>
        <taxon>Eukaryota</taxon>
        <taxon>Viridiplantae</taxon>
        <taxon>Streptophyta</taxon>
        <taxon>Embryophyta</taxon>
        <taxon>Tracheophyta</taxon>
        <taxon>Spermatophyta</taxon>
        <taxon>Magnoliopsida</taxon>
        <taxon>eudicotyledons</taxon>
        <taxon>Gunneridae</taxon>
        <taxon>Pentapetalae</taxon>
        <taxon>asterids</taxon>
        <taxon>campanulids</taxon>
        <taxon>Asterales</taxon>
        <taxon>Asteraceae</taxon>
        <taxon>Asteroideae</taxon>
        <taxon>Heliantheae alliance</taxon>
        <taxon>Heliantheae</taxon>
        <taxon>Helianthus</taxon>
    </lineage>
</organism>
<gene>
    <name evidence="2" type="ORF">HanXRQr2_Chr06g0243951</name>
</gene>
<reference evidence="2" key="1">
    <citation type="journal article" date="2017" name="Nature">
        <title>The sunflower genome provides insights into oil metabolism, flowering and Asterid evolution.</title>
        <authorList>
            <person name="Badouin H."/>
            <person name="Gouzy J."/>
            <person name="Grassa C.J."/>
            <person name="Murat F."/>
            <person name="Staton S.E."/>
            <person name="Cottret L."/>
            <person name="Lelandais-Briere C."/>
            <person name="Owens G.L."/>
            <person name="Carrere S."/>
            <person name="Mayjonade B."/>
            <person name="Legrand L."/>
            <person name="Gill N."/>
            <person name="Kane N.C."/>
            <person name="Bowers J.E."/>
            <person name="Hubner S."/>
            <person name="Bellec A."/>
            <person name="Berard A."/>
            <person name="Berges H."/>
            <person name="Blanchet N."/>
            <person name="Boniface M.C."/>
            <person name="Brunel D."/>
            <person name="Catrice O."/>
            <person name="Chaidir N."/>
            <person name="Claudel C."/>
            <person name="Donnadieu C."/>
            <person name="Faraut T."/>
            <person name="Fievet G."/>
            <person name="Helmstetter N."/>
            <person name="King M."/>
            <person name="Knapp S.J."/>
            <person name="Lai Z."/>
            <person name="Le Paslier M.C."/>
            <person name="Lippi Y."/>
            <person name="Lorenzon L."/>
            <person name="Mandel J.R."/>
            <person name="Marage G."/>
            <person name="Marchand G."/>
            <person name="Marquand E."/>
            <person name="Bret-Mestries E."/>
            <person name="Morien E."/>
            <person name="Nambeesan S."/>
            <person name="Nguyen T."/>
            <person name="Pegot-Espagnet P."/>
            <person name="Pouilly N."/>
            <person name="Raftis F."/>
            <person name="Sallet E."/>
            <person name="Schiex T."/>
            <person name="Thomas J."/>
            <person name="Vandecasteele C."/>
            <person name="Vares D."/>
            <person name="Vear F."/>
            <person name="Vautrin S."/>
            <person name="Crespi M."/>
            <person name="Mangin B."/>
            <person name="Burke J.M."/>
            <person name="Salse J."/>
            <person name="Munos S."/>
            <person name="Vincourt P."/>
            <person name="Rieseberg L.H."/>
            <person name="Langlade N.B."/>
        </authorList>
    </citation>
    <scope>NUCLEOTIDE SEQUENCE</scope>
    <source>
        <tissue evidence="2">Leaves</tissue>
    </source>
</reference>
<accession>A0A9K3IQF8</accession>
<comment type="caution">
    <text evidence="2">The sequence shown here is derived from an EMBL/GenBank/DDBJ whole genome shotgun (WGS) entry which is preliminary data.</text>
</comment>